<evidence type="ECO:0000256" key="1">
    <source>
        <dbReference type="ARBA" id="ARBA00004173"/>
    </source>
</evidence>
<dbReference type="GeneID" id="54460070"/>
<comment type="subcellular location">
    <subcellularLocation>
        <location evidence="1">Mitochondrion</location>
    </subcellularLocation>
</comment>
<dbReference type="SUPFAM" id="SSF56112">
    <property type="entry name" value="Protein kinase-like (PK-like)"/>
    <property type="match status" value="1"/>
</dbReference>
<evidence type="ECO:0000313" key="9">
    <source>
        <dbReference type="Proteomes" id="UP000504636"/>
    </source>
</evidence>
<evidence type="ECO:0000256" key="4">
    <source>
        <dbReference type="ARBA" id="ARBA00022946"/>
    </source>
</evidence>
<dbReference type="PANTHER" id="PTHR36091:SF1">
    <property type="entry name" value="ALTERED INHERITANCE OF MITOCHONDRIA PROTEIN 9, MITOCHONDRIAL"/>
    <property type="match status" value="1"/>
</dbReference>
<dbReference type="PANTHER" id="PTHR36091">
    <property type="entry name" value="ALTERED INHERITANCE OF MITOCHONDRIA PROTEIN 9, MITOCHONDRIAL"/>
    <property type="match status" value="1"/>
</dbReference>
<dbReference type="RefSeq" id="XP_033580694.1">
    <property type="nucleotide sequence ID" value="XM_033719177.1"/>
</dbReference>
<feature type="domain" description="Aminoglycoside phosphotransferase" evidence="7">
    <location>
        <begin position="121"/>
        <end position="177"/>
    </location>
</feature>
<reference evidence="10" key="3">
    <citation type="submission" date="2025-04" db="UniProtKB">
        <authorList>
            <consortium name="RefSeq"/>
        </authorList>
    </citation>
    <scope>IDENTIFICATION</scope>
    <source>
        <strain evidence="10">CBS 304.34</strain>
    </source>
</reference>
<dbReference type="AlphaFoldDB" id="A0A6A6YY79"/>
<protein>
    <recommendedName>
        <fullName evidence="3">Altered inheritance of mitochondria protein 9, mitochondrial</fullName>
    </recommendedName>
    <alternativeName>
        <fullName evidence="6">Found in mitochondrial proteome protein 29</fullName>
    </alternativeName>
</protein>
<comment type="similarity">
    <text evidence="2">Belongs to the AIM9 family.</text>
</comment>
<dbReference type="EMBL" id="MU003695">
    <property type="protein sequence ID" value="KAF2813730.1"/>
    <property type="molecule type" value="Genomic_DNA"/>
</dbReference>
<organism evidence="8">
    <name type="scientific">Mytilinidion resinicola</name>
    <dbReference type="NCBI Taxonomy" id="574789"/>
    <lineage>
        <taxon>Eukaryota</taxon>
        <taxon>Fungi</taxon>
        <taxon>Dikarya</taxon>
        <taxon>Ascomycota</taxon>
        <taxon>Pezizomycotina</taxon>
        <taxon>Dothideomycetes</taxon>
        <taxon>Pleosporomycetidae</taxon>
        <taxon>Mytilinidiales</taxon>
        <taxon>Mytilinidiaceae</taxon>
        <taxon>Mytilinidion</taxon>
    </lineage>
</organism>
<dbReference type="InterPro" id="IPR051035">
    <property type="entry name" value="Mito_inheritance_9"/>
</dbReference>
<evidence type="ECO:0000256" key="3">
    <source>
        <dbReference type="ARBA" id="ARBA00016197"/>
    </source>
</evidence>
<evidence type="ECO:0000256" key="6">
    <source>
        <dbReference type="ARBA" id="ARBA00031849"/>
    </source>
</evidence>
<name>A0A6A6YY79_9PEZI</name>
<reference evidence="10" key="2">
    <citation type="submission" date="2020-04" db="EMBL/GenBank/DDBJ databases">
        <authorList>
            <consortium name="NCBI Genome Project"/>
        </authorList>
    </citation>
    <scope>NUCLEOTIDE SEQUENCE</scope>
    <source>
        <strain evidence="10">CBS 304.34</strain>
    </source>
</reference>
<dbReference type="Gene3D" id="3.90.1200.10">
    <property type="match status" value="1"/>
</dbReference>
<proteinExistence type="inferred from homology"/>
<dbReference type="Pfam" id="PF01636">
    <property type="entry name" value="APH"/>
    <property type="match status" value="1"/>
</dbReference>
<evidence type="ECO:0000256" key="2">
    <source>
        <dbReference type="ARBA" id="ARBA00005543"/>
    </source>
</evidence>
<evidence type="ECO:0000259" key="7">
    <source>
        <dbReference type="Pfam" id="PF01636"/>
    </source>
</evidence>
<accession>A0A6A6YY79</accession>
<dbReference type="InterPro" id="IPR002575">
    <property type="entry name" value="Aminoglycoside_PTrfase"/>
</dbReference>
<keyword evidence="9" id="KW-1185">Reference proteome</keyword>
<keyword evidence="4" id="KW-0809">Transit peptide</keyword>
<gene>
    <name evidence="8 10" type="ORF">BDZ99DRAFT_459498</name>
</gene>
<evidence type="ECO:0000256" key="5">
    <source>
        <dbReference type="ARBA" id="ARBA00023128"/>
    </source>
</evidence>
<dbReference type="InterPro" id="IPR011009">
    <property type="entry name" value="Kinase-like_dom_sf"/>
</dbReference>
<dbReference type="GO" id="GO:0005739">
    <property type="term" value="C:mitochondrion"/>
    <property type="evidence" value="ECO:0007669"/>
    <property type="project" value="UniProtKB-SubCell"/>
</dbReference>
<dbReference type="OrthoDB" id="2831558at2759"/>
<dbReference type="Proteomes" id="UP000504636">
    <property type="component" value="Unplaced"/>
</dbReference>
<reference evidence="8 10" key="1">
    <citation type="journal article" date="2020" name="Stud. Mycol.">
        <title>101 Dothideomycetes genomes: a test case for predicting lifestyles and emergence of pathogens.</title>
        <authorList>
            <person name="Haridas S."/>
            <person name="Albert R."/>
            <person name="Binder M."/>
            <person name="Bloem J."/>
            <person name="Labutti K."/>
            <person name="Salamov A."/>
            <person name="Andreopoulos B."/>
            <person name="Baker S."/>
            <person name="Barry K."/>
            <person name="Bills G."/>
            <person name="Bluhm B."/>
            <person name="Cannon C."/>
            <person name="Castanera R."/>
            <person name="Culley D."/>
            <person name="Daum C."/>
            <person name="Ezra D."/>
            <person name="Gonzalez J."/>
            <person name="Henrissat B."/>
            <person name="Kuo A."/>
            <person name="Liang C."/>
            <person name="Lipzen A."/>
            <person name="Lutzoni F."/>
            <person name="Magnuson J."/>
            <person name="Mondo S."/>
            <person name="Nolan M."/>
            <person name="Ohm R."/>
            <person name="Pangilinan J."/>
            <person name="Park H.-J."/>
            <person name="Ramirez L."/>
            <person name="Alfaro M."/>
            <person name="Sun H."/>
            <person name="Tritt A."/>
            <person name="Yoshinaga Y."/>
            <person name="Zwiers L.-H."/>
            <person name="Turgeon B."/>
            <person name="Goodwin S."/>
            <person name="Spatafora J."/>
            <person name="Crous P."/>
            <person name="Grigoriev I."/>
        </authorList>
    </citation>
    <scope>NUCLEOTIDE SEQUENCE</scope>
    <source>
        <strain evidence="8 10">CBS 304.34</strain>
    </source>
</reference>
<evidence type="ECO:0000313" key="10">
    <source>
        <dbReference type="RefSeq" id="XP_033580694.1"/>
    </source>
</evidence>
<keyword evidence="5" id="KW-0496">Mitochondrion</keyword>
<sequence>MTPRQHAQCVKNLAQMIVDMARLPFPAFGSLYFSDAPVDSKLRTKFADGFCIGPHCGRSYWDCNIGEKRFYEERPANQGPWTDLDAFSTGLIGVGFSRIPNADPKGATLPYRGSVQEHRRLLVLSDQILKALATTPLIQDVASPTLIHPDFHSRNVFVSDEDPTSITAIIDWQSTSIEPTFVYADQRPDFAYHPGAAFLGKRMNSDNAKVDEKNLVENITDEVALKLLEKDISTCVKIFETMLVMVPKVHASRVMDEALLRVFRYCDGGWVYSAAGLRQELIELSKRWKELGLPDECPYQPTPEELAEHRKEYEDFEARQSLVTKCENYLGATYDGWVAAEHWEMAEGRHKEMYDTWIEGSKGNAEDEERAALLWPFPPNVGQKGSQEVVVVDV</sequence>
<evidence type="ECO:0000313" key="8">
    <source>
        <dbReference type="EMBL" id="KAF2813730.1"/>
    </source>
</evidence>